<dbReference type="AlphaFoldDB" id="A0A1S1Q5G1"/>
<dbReference type="PANTHER" id="PTHR30483">
    <property type="entry name" value="LEUCINE-SPECIFIC-BINDING PROTEIN"/>
    <property type="match status" value="1"/>
</dbReference>
<keyword evidence="2 3" id="KW-0732">Signal</keyword>
<feature type="domain" description="Leucine-binding protein" evidence="4">
    <location>
        <begin position="50"/>
        <end position="381"/>
    </location>
</feature>
<organism evidence="5 6">
    <name type="scientific">Parafrankia colletiae</name>
    <dbReference type="NCBI Taxonomy" id="573497"/>
    <lineage>
        <taxon>Bacteria</taxon>
        <taxon>Bacillati</taxon>
        <taxon>Actinomycetota</taxon>
        <taxon>Actinomycetes</taxon>
        <taxon>Frankiales</taxon>
        <taxon>Frankiaceae</taxon>
        <taxon>Parafrankia</taxon>
    </lineage>
</organism>
<evidence type="ECO:0000313" key="6">
    <source>
        <dbReference type="Proteomes" id="UP000179627"/>
    </source>
</evidence>
<reference evidence="6" key="1">
    <citation type="submission" date="2016-07" db="EMBL/GenBank/DDBJ databases">
        <title>Sequence Frankia sp. strain CcI1.17.</title>
        <authorList>
            <person name="Ghodhbane-Gtari F."/>
            <person name="Swanson E."/>
            <person name="Gueddou A."/>
            <person name="Morris K."/>
            <person name="Hezbri K."/>
            <person name="Ktari A."/>
            <person name="Nouioui I."/>
            <person name="Abebe-Akele F."/>
            <person name="Simpson S."/>
            <person name="Thomas K."/>
            <person name="Gtari M."/>
            <person name="Tisa L.S."/>
            <person name="Hurst S."/>
        </authorList>
    </citation>
    <scope>NUCLEOTIDE SEQUENCE [LARGE SCALE GENOMIC DNA]</scope>
    <source>
        <strain evidence="6">Cc1.17</strain>
    </source>
</reference>
<dbReference type="PROSITE" id="PS51257">
    <property type="entry name" value="PROKAR_LIPOPROTEIN"/>
    <property type="match status" value="1"/>
</dbReference>
<dbReference type="PANTHER" id="PTHR30483:SF38">
    <property type="entry name" value="BLR7848 PROTEIN"/>
    <property type="match status" value="1"/>
</dbReference>
<protein>
    <submittedName>
        <fullName evidence="5">Branched-chain amino acid ABC transporter substrate-binding protein</fullName>
    </submittedName>
</protein>
<dbReference type="Pfam" id="PF13458">
    <property type="entry name" value="Peripla_BP_6"/>
    <property type="match status" value="1"/>
</dbReference>
<evidence type="ECO:0000313" key="5">
    <source>
        <dbReference type="EMBL" id="OHV28721.1"/>
    </source>
</evidence>
<dbReference type="InterPro" id="IPR028081">
    <property type="entry name" value="Leu-bd"/>
</dbReference>
<comment type="caution">
    <text evidence="5">The sequence shown here is derived from an EMBL/GenBank/DDBJ whole genome shotgun (WGS) entry which is preliminary data.</text>
</comment>
<feature type="chain" id="PRO_5039345630" evidence="3">
    <location>
        <begin position="19"/>
        <end position="414"/>
    </location>
</feature>
<comment type="similarity">
    <text evidence="1">Belongs to the leucine-binding protein family.</text>
</comment>
<evidence type="ECO:0000256" key="1">
    <source>
        <dbReference type="ARBA" id="ARBA00010062"/>
    </source>
</evidence>
<evidence type="ECO:0000256" key="3">
    <source>
        <dbReference type="SAM" id="SignalP"/>
    </source>
</evidence>
<dbReference type="SUPFAM" id="SSF53822">
    <property type="entry name" value="Periplasmic binding protein-like I"/>
    <property type="match status" value="1"/>
</dbReference>
<name>A0A1S1Q5G1_9ACTN</name>
<feature type="signal peptide" evidence="3">
    <location>
        <begin position="1"/>
        <end position="18"/>
    </location>
</feature>
<sequence>MRSIALLGVVTVALAVTACGSDDGGQTAPSGIDADVAELLGPAAPAQGQPVRIGLVTDGESAITDTSVEPAAADATVAYLNEHKAGIAGRPIELVKCETLADPARGTDCGNRMIEENVVAVLLGNSAVSESVWEPLHAAGVPVMIFAASGADLLADTQSTFVLTDANFGVVTLPLRLAEQSGATKVSSVVINVPAALNLVQNVAPPLYEAAGIDFELVAIAPGTADMTPEMQAVIDGGADLVFMIGNDAFCISAMNGLHAVGYEGEISAISQCLTDATREAVPENVLEGTVVSASAPVGLDNSSTRIYGAVVATYGDDIDTSQTLGISMFTTVSAFQTGTEGIVGEVTSESIIDALKAMPELDLPGVEGLRFRCNGNAVPDSPATCVRGGLVTTLDAHGQPAEYEALGVSPIED</sequence>
<dbReference type="Gene3D" id="3.40.50.2300">
    <property type="match status" value="2"/>
</dbReference>
<keyword evidence="6" id="KW-1185">Reference proteome</keyword>
<dbReference type="Proteomes" id="UP000179627">
    <property type="component" value="Unassembled WGS sequence"/>
</dbReference>
<dbReference type="InterPro" id="IPR028082">
    <property type="entry name" value="Peripla_BP_I"/>
</dbReference>
<gene>
    <name evidence="5" type="ORF">CC117_29935</name>
</gene>
<proteinExistence type="inferred from homology"/>
<evidence type="ECO:0000259" key="4">
    <source>
        <dbReference type="Pfam" id="PF13458"/>
    </source>
</evidence>
<dbReference type="EMBL" id="MBLM01000172">
    <property type="protein sequence ID" value="OHV28721.1"/>
    <property type="molecule type" value="Genomic_DNA"/>
</dbReference>
<dbReference type="InterPro" id="IPR051010">
    <property type="entry name" value="BCAA_transport"/>
</dbReference>
<accession>A0A1S1Q5G1</accession>
<evidence type="ECO:0000256" key="2">
    <source>
        <dbReference type="ARBA" id="ARBA00022729"/>
    </source>
</evidence>